<proteinExistence type="predicted"/>
<sequence>MLEKYEFKKYADSLNIFPTSDKTRKGNLGEVVLSEYLSATSNIDILIYRLRYNPNVDQSMKGDDVLLVDNNRVLVGESKFRSKADKKVVDDISNKFGVEIMLPTSLSFIADRLYDEHNYELAEKVSEVEACIPYGSIDIKNIGLIVSDSSAHRAVERHMSSKNKNFLIITMNIDDPIGFLNSTFNLAKKGLEGELSYVY</sequence>
<dbReference type="RefSeq" id="WP_200796505.1">
    <property type="nucleotide sequence ID" value="NZ_FQXR01000004.1"/>
</dbReference>
<reference evidence="2 3" key="1">
    <citation type="submission" date="2016-11" db="EMBL/GenBank/DDBJ databases">
        <authorList>
            <person name="Jaros S."/>
            <person name="Januszkiewicz K."/>
            <person name="Wedrychowicz H."/>
        </authorList>
    </citation>
    <scope>NUCLEOTIDE SEQUENCE [LARGE SCALE GENOMIC DNA]</scope>
    <source>
        <strain evidence="2 3">DSM 13106</strain>
    </source>
</reference>
<dbReference type="Pfam" id="PF08878">
    <property type="entry name" value="HamA"/>
    <property type="match status" value="1"/>
</dbReference>
<evidence type="ECO:0000259" key="1">
    <source>
        <dbReference type="Pfam" id="PF08878"/>
    </source>
</evidence>
<protein>
    <recommendedName>
        <fullName evidence="1">Anti-bacteriophage protein A/HamA C-terminal domain-containing protein</fullName>
    </recommendedName>
</protein>
<dbReference type="STRING" id="1123281.SAMN02745180_00861"/>
<dbReference type="AlphaFoldDB" id="A0A1M5VDZ4"/>
<dbReference type="InterPro" id="IPR014976">
    <property type="entry name" value="AbpA_HamA_C"/>
</dbReference>
<dbReference type="Proteomes" id="UP000184389">
    <property type="component" value="Unassembled WGS sequence"/>
</dbReference>
<organism evidence="2 3">
    <name type="scientific">Sporanaerobacter acetigenes DSM 13106</name>
    <dbReference type="NCBI Taxonomy" id="1123281"/>
    <lineage>
        <taxon>Bacteria</taxon>
        <taxon>Bacillati</taxon>
        <taxon>Bacillota</taxon>
        <taxon>Tissierellia</taxon>
        <taxon>Tissierellales</taxon>
        <taxon>Sporanaerobacteraceae</taxon>
        <taxon>Sporanaerobacter</taxon>
    </lineage>
</organism>
<dbReference type="EMBL" id="FQXR01000004">
    <property type="protein sequence ID" value="SHH73344.1"/>
    <property type="molecule type" value="Genomic_DNA"/>
</dbReference>
<gene>
    <name evidence="2" type="ORF">SAMN02745180_00861</name>
</gene>
<evidence type="ECO:0000313" key="2">
    <source>
        <dbReference type="EMBL" id="SHH73344.1"/>
    </source>
</evidence>
<name>A0A1M5VDZ4_9FIRM</name>
<accession>A0A1M5VDZ4</accession>
<keyword evidence="3" id="KW-1185">Reference proteome</keyword>
<evidence type="ECO:0000313" key="3">
    <source>
        <dbReference type="Proteomes" id="UP000184389"/>
    </source>
</evidence>
<feature type="domain" description="Anti-bacteriophage protein A/HamA C-terminal" evidence="1">
    <location>
        <begin position="8"/>
        <end position="176"/>
    </location>
</feature>